<keyword evidence="9" id="KW-0486">Methionine biosynthesis</keyword>
<dbReference type="Pfam" id="PF00742">
    <property type="entry name" value="Homoserine_dh"/>
    <property type="match status" value="1"/>
</dbReference>
<evidence type="ECO:0000313" key="14">
    <source>
        <dbReference type="EMBL" id="KXA93705.1"/>
    </source>
</evidence>
<dbReference type="Gene3D" id="3.40.50.720">
    <property type="entry name" value="NAD(P)-binding Rossmann-like Domain"/>
    <property type="match status" value="1"/>
</dbReference>
<evidence type="ECO:0000313" key="15">
    <source>
        <dbReference type="Proteomes" id="UP000070657"/>
    </source>
</evidence>
<feature type="binding site" evidence="11">
    <location>
        <position position="125"/>
    </location>
    <ligand>
        <name>NADPH</name>
        <dbReference type="ChEBI" id="CHEBI:57783"/>
    </ligand>
</feature>
<dbReference type="AlphaFoldDB" id="A0A133UHN8"/>
<organism evidence="14 15">
    <name type="scientific">candidate division MSBL1 archaeon SCGC-AAA259E22</name>
    <dbReference type="NCBI Taxonomy" id="1698265"/>
    <lineage>
        <taxon>Archaea</taxon>
        <taxon>Methanobacteriati</taxon>
        <taxon>Methanobacteriota</taxon>
        <taxon>candidate division MSBL1</taxon>
    </lineage>
</organism>
<protein>
    <recommendedName>
        <fullName evidence="5">Homoserine dehydrogenase</fullName>
        <ecNumber evidence="4">1.1.1.3</ecNumber>
    </recommendedName>
</protein>
<dbReference type="PATRIC" id="fig|1698265.3.peg.1134"/>
<reference evidence="14 15" key="1">
    <citation type="journal article" date="2016" name="Sci. Rep.">
        <title>Metabolic traits of an uncultured archaeal lineage -MSBL1- from brine pools of the Red Sea.</title>
        <authorList>
            <person name="Mwirichia R."/>
            <person name="Alam I."/>
            <person name="Rashid M."/>
            <person name="Vinu M."/>
            <person name="Ba-Alawi W."/>
            <person name="Anthony Kamau A."/>
            <person name="Kamanda Ngugi D."/>
            <person name="Goker M."/>
            <person name="Klenk H.P."/>
            <person name="Bajic V."/>
            <person name="Stingl U."/>
        </authorList>
    </citation>
    <scope>NUCLEOTIDE SEQUENCE [LARGE SCALE GENOMIC DNA]</scope>
    <source>
        <strain evidence="14">SCGC-AAA259E22</strain>
    </source>
</reference>
<evidence type="ECO:0000256" key="6">
    <source>
        <dbReference type="ARBA" id="ARBA00022605"/>
    </source>
</evidence>
<comment type="pathway">
    <text evidence="1">Amino-acid biosynthesis; L-threonine biosynthesis; L-threonine from L-aspartate: step 3/5.</text>
</comment>
<feature type="domain" description="Homoserine dehydrogenase catalytic" evidence="12">
    <location>
        <begin position="157"/>
        <end position="330"/>
    </location>
</feature>
<dbReference type="SUPFAM" id="SSF51735">
    <property type="entry name" value="NAD(P)-binding Rossmann-fold domains"/>
    <property type="match status" value="1"/>
</dbReference>
<evidence type="ECO:0000256" key="4">
    <source>
        <dbReference type="ARBA" id="ARBA00013213"/>
    </source>
</evidence>
<comment type="caution">
    <text evidence="14">The sequence shown here is derived from an EMBL/GenBank/DDBJ whole genome shotgun (WGS) entry which is preliminary data.</text>
</comment>
<dbReference type="GO" id="GO:0004412">
    <property type="term" value="F:homoserine dehydrogenase activity"/>
    <property type="evidence" value="ECO:0007669"/>
    <property type="project" value="UniProtKB-EC"/>
</dbReference>
<dbReference type="UniPathway" id="UPA00050">
    <property type="reaction ID" value="UER00063"/>
</dbReference>
<sequence>MKVTLIGFGNLGQGLARVLLEKEEYLEKEAGVFLEIVAAVDSGGAVTDEGGIDIEELLEAGESEDTVAEYLDGGEKGTSALEVIRNVDSDLVVELTPTSIKDGEPGLTHIKESMNLGKHVVTSNKGPLVVAFQELEKLREDTGVEFRYSATVGGAMPIFGLAKGQMSGDSVSEIRGVLNGTTNYILTRMSEEGAPFDVVLSEAQELGFAEEDPTLDIEGIDTAAKVTILANAFLERNVKLDDVDVEGISRIGPKVTQLARDTGYEVKLVGVANSDTLEVGPKLIPSGDPLAVKGSLNSVTLKTDLAKEITITGFGAGPRETSSALLGDIVNIYKSVGG</sequence>
<evidence type="ECO:0000256" key="9">
    <source>
        <dbReference type="ARBA" id="ARBA00023167"/>
    </source>
</evidence>
<keyword evidence="7" id="KW-0791">Threonine biosynthesis</keyword>
<dbReference type="InterPro" id="IPR022697">
    <property type="entry name" value="HDH_short"/>
</dbReference>
<feature type="binding site" evidence="11">
    <location>
        <begin position="7"/>
        <end position="12"/>
    </location>
    <ligand>
        <name>NADP(+)</name>
        <dbReference type="ChEBI" id="CHEBI:58349"/>
    </ligand>
</feature>
<dbReference type="InterPro" id="IPR019811">
    <property type="entry name" value="HDH_CS"/>
</dbReference>
<evidence type="ECO:0000256" key="3">
    <source>
        <dbReference type="ARBA" id="ARBA00006753"/>
    </source>
</evidence>
<dbReference type="PANTHER" id="PTHR43331">
    <property type="entry name" value="HOMOSERINE DEHYDROGENASE"/>
    <property type="match status" value="1"/>
</dbReference>
<evidence type="ECO:0000256" key="10">
    <source>
        <dbReference type="PIRSR" id="PIRSR036497-1"/>
    </source>
</evidence>
<dbReference type="UniPathway" id="UPA00051">
    <property type="reaction ID" value="UER00465"/>
</dbReference>
<keyword evidence="15" id="KW-1185">Reference proteome</keyword>
<dbReference type="EC" id="1.1.1.3" evidence="4"/>
<dbReference type="GO" id="GO:0009088">
    <property type="term" value="P:threonine biosynthetic process"/>
    <property type="evidence" value="ECO:0007669"/>
    <property type="project" value="UniProtKB-UniPathway"/>
</dbReference>
<keyword evidence="6" id="KW-0028">Amino-acid biosynthesis</keyword>
<name>A0A133UHN8_9EURY</name>
<dbReference type="Gene3D" id="3.30.360.10">
    <property type="entry name" value="Dihydrodipicolinate Reductase, domain 2"/>
    <property type="match status" value="1"/>
</dbReference>
<dbReference type="PIRSF" id="PIRSF036497">
    <property type="entry name" value="HDH_short"/>
    <property type="match status" value="1"/>
</dbReference>
<evidence type="ECO:0000256" key="5">
    <source>
        <dbReference type="ARBA" id="ARBA00013376"/>
    </source>
</evidence>
<evidence type="ECO:0000256" key="8">
    <source>
        <dbReference type="ARBA" id="ARBA00023002"/>
    </source>
</evidence>
<dbReference type="EMBL" id="LHXP01000010">
    <property type="protein sequence ID" value="KXA93705.1"/>
    <property type="molecule type" value="Genomic_DNA"/>
</dbReference>
<dbReference type="Pfam" id="PF03447">
    <property type="entry name" value="NAD_binding_3"/>
    <property type="match status" value="1"/>
</dbReference>
<proteinExistence type="inferred from homology"/>
<dbReference type="GO" id="GO:0050661">
    <property type="term" value="F:NADP binding"/>
    <property type="evidence" value="ECO:0007669"/>
    <property type="project" value="InterPro"/>
</dbReference>
<feature type="domain" description="Aspartate/homoserine dehydrogenase NAD-binding" evidence="13">
    <location>
        <begin position="7"/>
        <end position="148"/>
    </location>
</feature>
<comment type="pathway">
    <text evidence="2">Amino-acid biosynthesis; L-methionine biosynthesis via de novo pathway; L-homoserine from L-aspartate: step 3/3.</text>
</comment>
<feature type="binding site" evidence="11">
    <location>
        <position position="210"/>
    </location>
    <ligand>
        <name>L-homoserine</name>
        <dbReference type="ChEBI" id="CHEBI:57476"/>
    </ligand>
</feature>
<evidence type="ECO:0000256" key="7">
    <source>
        <dbReference type="ARBA" id="ARBA00022697"/>
    </source>
</evidence>
<dbReference type="InterPro" id="IPR036291">
    <property type="entry name" value="NAD(P)-bd_dom_sf"/>
</dbReference>
<dbReference type="NCBIfam" id="NF004912">
    <property type="entry name" value="PRK06270.1"/>
    <property type="match status" value="1"/>
</dbReference>
<comment type="similarity">
    <text evidence="3">Belongs to the homoserine dehydrogenase family.</text>
</comment>
<dbReference type="FunFam" id="3.40.50.720:FF:000554">
    <property type="entry name" value="Homoserine dehydrogenase"/>
    <property type="match status" value="1"/>
</dbReference>
<evidence type="ECO:0000256" key="11">
    <source>
        <dbReference type="PIRSR" id="PIRSR036497-2"/>
    </source>
</evidence>
<evidence type="ECO:0000256" key="1">
    <source>
        <dbReference type="ARBA" id="ARBA00005056"/>
    </source>
</evidence>
<dbReference type="PROSITE" id="PS01042">
    <property type="entry name" value="HOMOSER_DHGENASE"/>
    <property type="match status" value="1"/>
</dbReference>
<dbReference type="NCBIfam" id="NF004976">
    <property type="entry name" value="PRK06349.1"/>
    <property type="match status" value="1"/>
</dbReference>
<dbReference type="SUPFAM" id="SSF55347">
    <property type="entry name" value="Glyceraldehyde-3-phosphate dehydrogenase-like, C-terminal domain"/>
    <property type="match status" value="1"/>
</dbReference>
<evidence type="ECO:0000259" key="13">
    <source>
        <dbReference type="Pfam" id="PF03447"/>
    </source>
</evidence>
<keyword evidence="8 14" id="KW-0560">Oxidoreductase</keyword>
<dbReference type="InterPro" id="IPR005106">
    <property type="entry name" value="Asp/hSer_DH_NAD-bd"/>
</dbReference>
<feature type="active site" description="Proton donor" evidence="10">
    <location>
        <position position="225"/>
    </location>
</feature>
<gene>
    <name evidence="14" type="ORF">AKJ66_01355</name>
</gene>
<evidence type="ECO:0000256" key="2">
    <source>
        <dbReference type="ARBA" id="ARBA00005062"/>
    </source>
</evidence>
<dbReference type="GO" id="GO:0009086">
    <property type="term" value="P:methionine biosynthetic process"/>
    <property type="evidence" value="ECO:0007669"/>
    <property type="project" value="UniProtKB-KW"/>
</dbReference>
<dbReference type="FunFam" id="3.30.360.10:FF:000005">
    <property type="entry name" value="Homoserine dehydrogenase"/>
    <property type="match status" value="1"/>
</dbReference>
<evidence type="ECO:0000259" key="12">
    <source>
        <dbReference type="Pfam" id="PF00742"/>
    </source>
</evidence>
<dbReference type="InterPro" id="IPR001342">
    <property type="entry name" value="HDH_cat"/>
</dbReference>
<accession>A0A133UHN8</accession>
<keyword evidence="11" id="KW-0521">NADP</keyword>
<dbReference type="PANTHER" id="PTHR43331:SF1">
    <property type="entry name" value="HOMOSERINE DEHYDROGENASE"/>
    <property type="match status" value="1"/>
</dbReference>
<dbReference type="Proteomes" id="UP000070657">
    <property type="component" value="Unassembled WGS sequence"/>
</dbReference>